<evidence type="ECO:0000256" key="1">
    <source>
        <dbReference type="ARBA" id="ARBA00009497"/>
    </source>
</evidence>
<dbReference type="PRINTS" id="PR01346">
    <property type="entry name" value="HELNAPAPROT"/>
</dbReference>
<accession>A0A073K440</accession>
<dbReference type="GO" id="GO:0016722">
    <property type="term" value="F:oxidoreductase activity, acting on metal ions"/>
    <property type="evidence" value="ECO:0007669"/>
    <property type="project" value="InterPro"/>
</dbReference>
<comment type="caution">
    <text evidence="4">The sequence shown here is derived from an EMBL/GenBank/DDBJ whole genome shotgun (WGS) entry which is preliminary data.</text>
</comment>
<evidence type="ECO:0000313" key="5">
    <source>
        <dbReference type="Proteomes" id="UP000027822"/>
    </source>
</evidence>
<feature type="domain" description="Ferritin/DPS" evidence="3">
    <location>
        <begin position="7"/>
        <end position="145"/>
    </location>
</feature>
<keyword evidence="5" id="KW-1185">Reference proteome</keyword>
<gene>
    <name evidence="4" type="ORF">BAMA_00215</name>
</gene>
<protein>
    <submittedName>
        <fullName evidence="4">General stress protein</fullName>
    </submittedName>
</protein>
<dbReference type="OrthoDB" id="9797023at2"/>
<dbReference type="InterPro" id="IPR012347">
    <property type="entry name" value="Ferritin-like"/>
</dbReference>
<comment type="similarity">
    <text evidence="1 2">Belongs to the Dps family.</text>
</comment>
<proteinExistence type="inferred from homology"/>
<dbReference type="Gene3D" id="1.20.1260.10">
    <property type="match status" value="1"/>
</dbReference>
<dbReference type="AlphaFoldDB" id="A0A073K440"/>
<dbReference type="EMBL" id="JOTN01000001">
    <property type="protein sequence ID" value="KEK21232.1"/>
    <property type="molecule type" value="Genomic_DNA"/>
</dbReference>
<evidence type="ECO:0000256" key="2">
    <source>
        <dbReference type="RuleBase" id="RU003875"/>
    </source>
</evidence>
<dbReference type="RefSeq" id="WP_034634872.1">
    <property type="nucleotide sequence ID" value="NZ_CBCSJC010000002.1"/>
</dbReference>
<dbReference type="InterPro" id="IPR008331">
    <property type="entry name" value="Ferritin_DPS_dom"/>
</dbReference>
<dbReference type="PANTHER" id="PTHR42932:SF1">
    <property type="entry name" value="GENERAL STRESS PROTEIN 20U"/>
    <property type="match status" value="1"/>
</dbReference>
<dbReference type="SUPFAM" id="SSF47240">
    <property type="entry name" value="Ferritin-like"/>
    <property type="match status" value="1"/>
</dbReference>
<dbReference type="InterPro" id="IPR009078">
    <property type="entry name" value="Ferritin-like_SF"/>
</dbReference>
<dbReference type="STRING" id="574376.BAMA_00215"/>
<dbReference type="InterPro" id="IPR023188">
    <property type="entry name" value="DPS_DNA-bd_CS"/>
</dbReference>
<evidence type="ECO:0000259" key="3">
    <source>
        <dbReference type="Pfam" id="PF00210"/>
    </source>
</evidence>
<dbReference type="InterPro" id="IPR002177">
    <property type="entry name" value="DPS_DNA-bd"/>
</dbReference>
<dbReference type="Pfam" id="PF00210">
    <property type="entry name" value="Ferritin"/>
    <property type="match status" value="1"/>
</dbReference>
<organism evidence="4 5">
    <name type="scientific">Bacillus manliponensis</name>
    <dbReference type="NCBI Taxonomy" id="574376"/>
    <lineage>
        <taxon>Bacteria</taxon>
        <taxon>Bacillati</taxon>
        <taxon>Bacillota</taxon>
        <taxon>Bacilli</taxon>
        <taxon>Bacillales</taxon>
        <taxon>Bacillaceae</taxon>
        <taxon>Bacillus</taxon>
        <taxon>Bacillus cereus group</taxon>
    </lineage>
</organism>
<dbReference type="PROSITE" id="PS00819">
    <property type="entry name" value="DPS_2"/>
    <property type="match status" value="1"/>
</dbReference>
<dbReference type="Proteomes" id="UP000027822">
    <property type="component" value="Unassembled WGS sequence"/>
</dbReference>
<dbReference type="PANTHER" id="PTHR42932">
    <property type="entry name" value="GENERAL STRESS PROTEIN 20U"/>
    <property type="match status" value="1"/>
</dbReference>
<reference evidence="4 5" key="1">
    <citation type="submission" date="2014-06" db="EMBL/GenBank/DDBJ databases">
        <title>Draft genome sequence of Bacillus manliponensis JCM 15802 (MCCC 1A00708).</title>
        <authorList>
            <person name="Lai Q."/>
            <person name="Liu Y."/>
            <person name="Shao Z."/>
        </authorList>
    </citation>
    <scope>NUCLEOTIDE SEQUENCE [LARGE SCALE GENOMIC DNA]</scope>
    <source>
        <strain evidence="4 5">JCM 15802</strain>
    </source>
</reference>
<dbReference type="CDD" id="cd01043">
    <property type="entry name" value="DPS"/>
    <property type="match status" value="1"/>
</dbReference>
<dbReference type="GO" id="GO:0008199">
    <property type="term" value="F:ferric iron binding"/>
    <property type="evidence" value="ECO:0007669"/>
    <property type="project" value="InterPro"/>
</dbReference>
<evidence type="ECO:0000313" key="4">
    <source>
        <dbReference type="EMBL" id="KEK21232.1"/>
    </source>
</evidence>
<dbReference type="eggNOG" id="COG0783">
    <property type="taxonomic scope" value="Bacteria"/>
</dbReference>
<name>A0A073K440_9BACI</name>
<dbReference type="PIRSF" id="PIRSF005900">
    <property type="entry name" value="Dps"/>
    <property type="match status" value="1"/>
</dbReference>
<dbReference type="PROSITE" id="PS00818">
    <property type="entry name" value="DPS_1"/>
    <property type="match status" value="1"/>
</dbReference>
<sequence>MNKQVIEVLNKQVADWNVLFTKLHNFHWYVKGPQFFTLHEKFEQFYTEAATNIDEIAERILAIGGQPVATMKEYLQLSSVQEATYGETAEGMVEAIMKDYEVMLGELKKGMEIAQESDDEMTSDLLLGIYTELEKHAWMLRAFLGR</sequence>